<name>A0A1X6N126_9APHY</name>
<sequence length="670" mass="73444">MSATLAHARLVSLVLSFAFGIVGMATGINALAKSNSSKSAVRRAASGLGATVNIDTHDVFSSGVVITVVCGLIALTSFFTLVHALLARFRWRVSAASSSADIGRHLRTVPLTGAHVLTFLTLWLFATLVPFTDFVANRQAKVTAYIGGVQLPPNLVQGTEAELGVTPVYHKLGYLRAGTVLPWIAFLFAATSAALSYAYARSAASLIAGTNGYAAQPEVQEKEKVPEQAEAQQSLVHHVGSPRLLITANGKYAASSTGSRIHVALSYRDLRRAGIAYQYSFELLAVLPAPQSRAPHFTVSQSAWPPLREHLHYIRTIVVWLLYESVLQPCGNLLSLRAARQYCLQILEARSIKLWLGFRISIKCALPLHEYVLTISQEVEHIWGNECGRASRALFSLNRFVMLLMAVGNVLQVVPFATHKVSYFQRWSVDHSYSLQDTFTRRTVVSALRVHALSVHNWYLSLPTLLLGLVPFITNTCNVIGVYYLARPIPTLVIPYCMALVPNHLVLGNSNNGIVIFSRTSIDLTRVYYLATIITHMLVGLSDSTGNLRSSRYYSETFSSTLTGQDNGALIQFILPMSSILVSRFLLNIHEAMHSSPYGESDRTVTVMSADILQSDTQTPALIFASQSCSEGGIIEDDGILMENGHIQEVVDDEAEIIDIEPADRRIRTL</sequence>
<accession>A0A1X6N126</accession>
<feature type="transmembrane region" description="Helical" evidence="1">
    <location>
        <begin position="180"/>
        <end position="200"/>
    </location>
</feature>
<evidence type="ECO:0000259" key="2">
    <source>
        <dbReference type="Pfam" id="PF20151"/>
    </source>
</evidence>
<feature type="transmembrane region" description="Helical" evidence="1">
    <location>
        <begin position="64"/>
        <end position="87"/>
    </location>
</feature>
<keyword evidence="1" id="KW-0472">Membrane</keyword>
<evidence type="ECO:0000313" key="3">
    <source>
        <dbReference type="EMBL" id="OSX62166.1"/>
    </source>
</evidence>
<evidence type="ECO:0000256" key="1">
    <source>
        <dbReference type="SAM" id="Phobius"/>
    </source>
</evidence>
<dbReference type="Proteomes" id="UP000194127">
    <property type="component" value="Unassembled WGS sequence"/>
</dbReference>
<keyword evidence="1" id="KW-0812">Transmembrane</keyword>
<organism evidence="3 4">
    <name type="scientific">Postia placenta MAD-698-R-SB12</name>
    <dbReference type="NCBI Taxonomy" id="670580"/>
    <lineage>
        <taxon>Eukaryota</taxon>
        <taxon>Fungi</taxon>
        <taxon>Dikarya</taxon>
        <taxon>Basidiomycota</taxon>
        <taxon>Agaricomycotina</taxon>
        <taxon>Agaricomycetes</taxon>
        <taxon>Polyporales</taxon>
        <taxon>Adustoporiaceae</taxon>
        <taxon>Rhodonia</taxon>
    </lineage>
</organism>
<dbReference type="AlphaFoldDB" id="A0A1X6N126"/>
<feature type="transmembrane region" description="Helical" evidence="1">
    <location>
        <begin position="400"/>
        <end position="418"/>
    </location>
</feature>
<dbReference type="EMBL" id="KZ110597">
    <property type="protein sequence ID" value="OSX62166.1"/>
    <property type="molecule type" value="Genomic_DNA"/>
</dbReference>
<reference evidence="3 4" key="1">
    <citation type="submission" date="2017-04" db="EMBL/GenBank/DDBJ databases">
        <title>Genome Sequence of the Model Brown-Rot Fungus Postia placenta SB12.</title>
        <authorList>
            <consortium name="DOE Joint Genome Institute"/>
            <person name="Gaskell J."/>
            <person name="Kersten P."/>
            <person name="Larrondo L.F."/>
            <person name="Canessa P."/>
            <person name="Martinez D."/>
            <person name="Hibbett D."/>
            <person name="Schmoll M."/>
            <person name="Kubicek C.P."/>
            <person name="Martinez A.T."/>
            <person name="Yadav J."/>
            <person name="Master E."/>
            <person name="Magnuson J.K."/>
            <person name="James T."/>
            <person name="Yaver D."/>
            <person name="Berka R."/>
            <person name="Labutti K."/>
            <person name="Lipzen A."/>
            <person name="Aerts A."/>
            <person name="Barry K."/>
            <person name="Henrissat B."/>
            <person name="Blanchette R."/>
            <person name="Grigoriev I."/>
            <person name="Cullen D."/>
        </authorList>
    </citation>
    <scope>NUCLEOTIDE SEQUENCE [LARGE SCALE GENOMIC DNA]</scope>
    <source>
        <strain evidence="3 4">MAD-698-R-SB12</strain>
    </source>
</reference>
<gene>
    <name evidence="3" type="ORF">POSPLADRAFT_1143766</name>
</gene>
<dbReference type="RefSeq" id="XP_024338960.1">
    <property type="nucleotide sequence ID" value="XM_024485608.1"/>
</dbReference>
<keyword evidence="1" id="KW-1133">Transmembrane helix</keyword>
<feature type="transmembrane region" description="Helical" evidence="1">
    <location>
        <begin position="465"/>
        <end position="486"/>
    </location>
</feature>
<protein>
    <recommendedName>
        <fullName evidence="2">DUF6533 domain-containing protein</fullName>
    </recommendedName>
</protein>
<keyword evidence="4" id="KW-1185">Reference proteome</keyword>
<dbReference type="GeneID" id="36330557"/>
<proteinExistence type="predicted"/>
<dbReference type="STRING" id="670580.A0A1X6N126"/>
<evidence type="ECO:0000313" key="4">
    <source>
        <dbReference type="Proteomes" id="UP000194127"/>
    </source>
</evidence>
<feature type="domain" description="DUF6533" evidence="2">
    <location>
        <begin position="364"/>
        <end position="404"/>
    </location>
</feature>
<dbReference type="Pfam" id="PF20151">
    <property type="entry name" value="DUF6533"/>
    <property type="match status" value="1"/>
</dbReference>
<dbReference type="InterPro" id="IPR045340">
    <property type="entry name" value="DUF6533"/>
</dbReference>
<dbReference type="OrthoDB" id="2560085at2759"/>
<feature type="transmembrane region" description="Helical" evidence="1">
    <location>
        <begin position="108"/>
        <end position="129"/>
    </location>
</feature>